<evidence type="ECO:0000313" key="4">
    <source>
        <dbReference type="Proteomes" id="UP000238762"/>
    </source>
</evidence>
<keyword evidence="1" id="KW-0472">Membrane</keyword>
<dbReference type="PROSITE" id="PS51318">
    <property type="entry name" value="TAT"/>
    <property type="match status" value="1"/>
</dbReference>
<dbReference type="GO" id="GO:0004089">
    <property type="term" value="F:carbonate dehydratase activity"/>
    <property type="evidence" value="ECO:0007669"/>
    <property type="project" value="InterPro"/>
</dbReference>
<evidence type="ECO:0000256" key="1">
    <source>
        <dbReference type="ARBA" id="ARBA00023136"/>
    </source>
</evidence>
<dbReference type="Gene3D" id="3.40.1050.10">
    <property type="entry name" value="Carbonic anhydrase"/>
    <property type="match status" value="1"/>
</dbReference>
<proteinExistence type="predicted"/>
<gene>
    <name evidence="3" type="ORF">C7B64_11770</name>
</gene>
<reference evidence="3 4" key="1">
    <citation type="submission" date="2018-02" db="EMBL/GenBank/DDBJ databases">
        <authorList>
            <person name="Cohen D.B."/>
            <person name="Kent A.D."/>
        </authorList>
    </citation>
    <scope>NUCLEOTIDE SEQUENCE [LARGE SCALE GENOMIC DNA]</scope>
    <source>
        <strain evidence="3 4">CCAP 1448/3</strain>
    </source>
</reference>
<protein>
    <submittedName>
        <fullName evidence="3">Carbonate dehydratase</fullName>
    </submittedName>
</protein>
<name>A0A2T1C3C2_9CYAN</name>
<sequence length="120" mass="13121">MKTAHSQKNFNFSRRNLIKLGAGAVGTGLVTVSLSSQKSDAQTEITPPKPTPIPQVETPVNTSEKQDATPDEALKILLEGNERFTGRKRKYPNQNITRLSQVAQKQTPFAAILGLSLIHI</sequence>
<comment type="caution">
    <text evidence="3">The sequence shown here is derived from an EMBL/GenBank/DDBJ whole genome shotgun (WGS) entry which is preliminary data.</text>
</comment>
<keyword evidence="4" id="KW-1185">Reference proteome</keyword>
<feature type="region of interest" description="Disordered" evidence="2">
    <location>
        <begin position="37"/>
        <end position="68"/>
    </location>
</feature>
<organism evidence="3 4">
    <name type="scientific">Merismopedia glauca CCAP 1448/3</name>
    <dbReference type="NCBI Taxonomy" id="1296344"/>
    <lineage>
        <taxon>Bacteria</taxon>
        <taxon>Bacillati</taxon>
        <taxon>Cyanobacteriota</taxon>
        <taxon>Cyanophyceae</taxon>
        <taxon>Synechococcales</taxon>
        <taxon>Merismopediaceae</taxon>
        <taxon>Merismopedia</taxon>
    </lineage>
</organism>
<dbReference type="InterPro" id="IPR006311">
    <property type="entry name" value="TAT_signal"/>
</dbReference>
<feature type="non-terminal residue" evidence="3">
    <location>
        <position position="120"/>
    </location>
</feature>
<dbReference type="EMBL" id="PVWJ01000051">
    <property type="protein sequence ID" value="PSB02704.1"/>
    <property type="molecule type" value="Genomic_DNA"/>
</dbReference>
<accession>A0A2T1C3C2</accession>
<reference evidence="3 4" key="2">
    <citation type="submission" date="2018-03" db="EMBL/GenBank/DDBJ databases">
        <title>The ancient ancestry and fast evolution of plastids.</title>
        <authorList>
            <person name="Moore K.R."/>
            <person name="Magnabosco C."/>
            <person name="Momper L."/>
            <person name="Gold D.A."/>
            <person name="Bosak T."/>
            <person name="Fournier G.P."/>
        </authorList>
    </citation>
    <scope>NUCLEOTIDE SEQUENCE [LARGE SCALE GENOMIC DNA]</scope>
    <source>
        <strain evidence="3 4">CCAP 1448/3</strain>
    </source>
</reference>
<dbReference type="SUPFAM" id="SSF53056">
    <property type="entry name" value="beta-carbonic anhydrase, cab"/>
    <property type="match status" value="1"/>
</dbReference>
<evidence type="ECO:0000256" key="2">
    <source>
        <dbReference type="SAM" id="MobiDB-lite"/>
    </source>
</evidence>
<dbReference type="GO" id="GO:0008270">
    <property type="term" value="F:zinc ion binding"/>
    <property type="evidence" value="ECO:0007669"/>
    <property type="project" value="InterPro"/>
</dbReference>
<evidence type="ECO:0000313" key="3">
    <source>
        <dbReference type="EMBL" id="PSB02704.1"/>
    </source>
</evidence>
<dbReference type="Proteomes" id="UP000238762">
    <property type="component" value="Unassembled WGS sequence"/>
</dbReference>
<dbReference type="InterPro" id="IPR036874">
    <property type="entry name" value="Carbonic_anhydrase_sf"/>
</dbReference>
<dbReference type="AlphaFoldDB" id="A0A2T1C3C2"/>